<dbReference type="AlphaFoldDB" id="A0A0Q9YCA9"/>
<accession>A0A0Q9YCA9</accession>
<name>A0A0Q9YCA9_9GAMM</name>
<evidence type="ECO:0000313" key="2">
    <source>
        <dbReference type="EMBL" id="MCS5708643.1"/>
    </source>
</evidence>
<reference evidence="2" key="2">
    <citation type="journal article" date="2016" name="Genome Announc.">
        <title>Draft Genome Sequences of Two Novel Amoeba-Resistant Intranuclear Bacteria, 'Candidatus Berkiella cookevillensis' and 'Candidatus Berkiella aquae'.</title>
        <authorList>
            <person name="Mehari Y.T."/>
            <person name="Arivett B.A."/>
            <person name="Farone A.L."/>
            <person name="Gunderson J.H."/>
            <person name="Farone M.B."/>
        </authorList>
    </citation>
    <scope>NUCLEOTIDE SEQUENCE</scope>
    <source>
        <strain evidence="2">CC99</strain>
    </source>
</reference>
<reference evidence="2" key="3">
    <citation type="submission" date="2021-06" db="EMBL/GenBank/DDBJ databases">
        <title>Genomic Description and Analysis of Intracellular Bacteria, Candidatus Berkiella cookevillensis and Candidatus Berkiella aquae.</title>
        <authorList>
            <person name="Kidane D.T."/>
            <person name="Mehari Y.T."/>
            <person name="Rice F.C."/>
            <person name="Arivett B.A."/>
            <person name="Farone A.L."/>
            <person name="Berk S.G."/>
            <person name="Farone M.B."/>
        </authorList>
    </citation>
    <scope>NUCLEOTIDE SEQUENCE</scope>
    <source>
        <strain evidence="2">CC99</strain>
    </source>
</reference>
<evidence type="ECO:0000313" key="1">
    <source>
        <dbReference type="EMBL" id="KRG18208.1"/>
    </source>
</evidence>
<protein>
    <recommendedName>
        <fullName evidence="4">Peptidase M61 catalytic domain-containing protein</fullName>
    </recommendedName>
</protein>
<proteinExistence type="predicted"/>
<dbReference type="EMBL" id="LKHV02000001">
    <property type="protein sequence ID" value="MCS5708643.1"/>
    <property type="molecule type" value="Genomic_DNA"/>
</dbReference>
<gene>
    <name evidence="2" type="ORF">CC99x_006950</name>
    <name evidence="1" type="ORF">CC99x_01650</name>
</gene>
<dbReference type="EMBL" id="LKHV01000008">
    <property type="protein sequence ID" value="KRG18208.1"/>
    <property type="molecule type" value="Genomic_DNA"/>
</dbReference>
<dbReference type="Proteomes" id="UP000051494">
    <property type="component" value="Unassembled WGS sequence"/>
</dbReference>
<dbReference type="SUPFAM" id="SSF55486">
    <property type="entry name" value="Metalloproteases ('zincins'), catalytic domain"/>
    <property type="match status" value="1"/>
</dbReference>
<evidence type="ECO:0000313" key="3">
    <source>
        <dbReference type="Proteomes" id="UP000051494"/>
    </source>
</evidence>
<evidence type="ECO:0008006" key="4">
    <source>
        <dbReference type="Google" id="ProtNLM"/>
    </source>
</evidence>
<reference evidence="1" key="1">
    <citation type="submission" date="2015-09" db="EMBL/GenBank/DDBJ databases">
        <title>Draft Genome Sequences of Two Novel Amoeba-resistant Intranuclear Bacteria, Candidatus Berkiella cookevillensis and Candidatus Berkiella aquae.</title>
        <authorList>
            <person name="Mehari Y.T."/>
            <person name="Arivett B.A."/>
            <person name="Farone A.L."/>
            <person name="Gunderson J.H."/>
            <person name="Farone M.B."/>
        </authorList>
    </citation>
    <scope>NUCLEOTIDE SEQUENCE [LARGE SCALE GENOMIC DNA]</scope>
    <source>
        <strain evidence="1">CC99</strain>
    </source>
</reference>
<comment type="caution">
    <text evidence="1">The sequence shown here is derived from an EMBL/GenBank/DDBJ whole genome shotgun (WGS) entry which is preliminary data.</text>
</comment>
<organism evidence="1">
    <name type="scientific">Candidatus Berkiella cookevillensis</name>
    <dbReference type="NCBI Taxonomy" id="437022"/>
    <lineage>
        <taxon>Bacteria</taxon>
        <taxon>Pseudomonadati</taxon>
        <taxon>Pseudomonadota</taxon>
        <taxon>Gammaproteobacteria</taxon>
        <taxon>Candidatus Berkiellales</taxon>
        <taxon>Candidatus Berkiellaceae</taxon>
        <taxon>Candidatus Berkiella</taxon>
    </lineage>
</organism>
<dbReference type="RefSeq" id="WP_057624738.1">
    <property type="nucleotide sequence ID" value="NZ_LKHV02000001.1"/>
</dbReference>
<dbReference type="OrthoDB" id="100605at2"/>
<keyword evidence="3" id="KW-1185">Reference proteome</keyword>
<sequence>MQDKDFPPYVISLAQQSNKVTHPSVYGTHSKNCLTFVFPDGPKEKRFKVIYLLSHELFHSWLGSKLEIPLNLRHKYRWFFEGFTDYFGLQTAPKTIWGLLLGKAHPMEKY</sequence>